<name>A0ABQ3KWL3_9ALTE</name>
<proteinExistence type="predicted"/>
<protein>
    <recommendedName>
        <fullName evidence="1">Cell wall-active antibiotics response LiaF-like C-terminal domain-containing protein</fullName>
    </recommendedName>
</protein>
<dbReference type="Pfam" id="PF09922">
    <property type="entry name" value="LiaF-like_C"/>
    <property type="match status" value="1"/>
</dbReference>
<reference evidence="3" key="1">
    <citation type="journal article" date="2019" name="Int. J. Syst. Evol. Microbiol.">
        <title>The Global Catalogue of Microorganisms (GCM) 10K type strain sequencing project: providing services to taxonomists for standard genome sequencing and annotation.</title>
        <authorList>
            <consortium name="The Broad Institute Genomics Platform"/>
            <consortium name="The Broad Institute Genome Sequencing Center for Infectious Disease"/>
            <person name="Wu L."/>
            <person name="Ma J."/>
        </authorList>
    </citation>
    <scope>NUCLEOTIDE SEQUENCE [LARGE SCALE GENOMIC DNA]</scope>
    <source>
        <strain evidence="3">CGMCC 1.7003</strain>
    </source>
</reference>
<sequence>MQELLNIITIFYFNTALSCAMMIGKLKSLRAASDLGLLAHFVAETPAILAQEDDSMALDTTGVKLQDRPIAQVREEVVDQLIMNYSHGVISEQAFERRLDIATNSDDHLLLAEQVADLSLLPDAKYRAMWAQNFNTSTAQQHHNEHATDVAPGERERLLSILSSDERSGPWRVPQQLTIINALSSVELDFSEAVFEHKQITLHTANWLGSISILVPEHVAVISDVNNFAASSSNDVGSAGPGNTKTHYIRVEGYSVLGSLSISIKRSLKERFTDFAKSVRTAMGLK</sequence>
<dbReference type="PANTHER" id="PTHR40763">
    <property type="entry name" value="MEMBRANE PROTEIN-RELATED"/>
    <property type="match status" value="1"/>
</dbReference>
<gene>
    <name evidence="2" type="ORF">GCM10010919_08650</name>
</gene>
<dbReference type="RefSeq" id="WP_229833424.1">
    <property type="nucleotide sequence ID" value="NZ_BNAO01000002.1"/>
</dbReference>
<evidence type="ECO:0000313" key="2">
    <source>
        <dbReference type="EMBL" id="GHG63188.1"/>
    </source>
</evidence>
<dbReference type="EMBL" id="BNAO01000002">
    <property type="protein sequence ID" value="GHG63188.1"/>
    <property type="molecule type" value="Genomic_DNA"/>
</dbReference>
<comment type="caution">
    <text evidence="2">The sequence shown here is derived from an EMBL/GenBank/DDBJ whole genome shotgun (WGS) entry which is preliminary data.</text>
</comment>
<organism evidence="2 3">
    <name type="scientific">Alishewanella longhuensis</name>
    <dbReference type="NCBI Taxonomy" id="1091037"/>
    <lineage>
        <taxon>Bacteria</taxon>
        <taxon>Pseudomonadati</taxon>
        <taxon>Pseudomonadota</taxon>
        <taxon>Gammaproteobacteria</taxon>
        <taxon>Alteromonadales</taxon>
        <taxon>Alteromonadaceae</taxon>
        <taxon>Alishewanella</taxon>
    </lineage>
</organism>
<keyword evidence="3" id="KW-1185">Reference proteome</keyword>
<evidence type="ECO:0000259" key="1">
    <source>
        <dbReference type="Pfam" id="PF09922"/>
    </source>
</evidence>
<dbReference type="Proteomes" id="UP000659697">
    <property type="component" value="Unassembled WGS sequence"/>
</dbReference>
<feature type="domain" description="Cell wall-active antibiotics response LiaF-like C-terminal" evidence="1">
    <location>
        <begin position="170"/>
        <end position="231"/>
    </location>
</feature>
<evidence type="ECO:0000313" key="3">
    <source>
        <dbReference type="Proteomes" id="UP000659697"/>
    </source>
</evidence>
<dbReference type="PANTHER" id="PTHR40763:SF5">
    <property type="entry name" value="MEMBRANE PROTEIN"/>
    <property type="match status" value="1"/>
</dbReference>
<dbReference type="InterPro" id="IPR024425">
    <property type="entry name" value="LiaF-like_C"/>
</dbReference>
<accession>A0ABQ3KWL3</accession>